<keyword evidence="1" id="KW-0812">Transmembrane</keyword>
<sequence>MKTLYWWNIRGVAKNYAILALKRLILTNKPDMVFLAEPSMDVNNFPKDWLGKLDLKPFAFNNMLHLLPTLWCLGKSNLSHVVIYSDDQQRKHLWNSLQSRIPNTLCCFIGDFNAIISADEYKGNHWTSSIPMQDFFHWSDSNHYIHIPTLGNKFTWSNGRKGRQLTEKRLDREAYTVLALAAVSAGVAVATVSDLEFNLYGKMANPTHRYSGKMAKLNSDLEFNLISFHYCSFLLILLIAIQVK</sequence>
<dbReference type="InterPro" id="IPR036691">
    <property type="entry name" value="Endo/exonu/phosph_ase_sf"/>
</dbReference>
<dbReference type="SUPFAM" id="SSF56219">
    <property type="entry name" value="DNase I-like"/>
    <property type="match status" value="1"/>
</dbReference>
<evidence type="ECO:0008006" key="4">
    <source>
        <dbReference type="Google" id="ProtNLM"/>
    </source>
</evidence>
<evidence type="ECO:0000256" key="1">
    <source>
        <dbReference type="SAM" id="Phobius"/>
    </source>
</evidence>
<protein>
    <recommendedName>
        <fullName evidence="4">Endonuclease/exonuclease/phosphatase domain-containing protein</fullName>
    </recommendedName>
</protein>
<keyword evidence="1" id="KW-0472">Membrane</keyword>
<name>A0A9D4Y665_PEA</name>
<comment type="caution">
    <text evidence="2">The sequence shown here is derived from an EMBL/GenBank/DDBJ whole genome shotgun (WGS) entry which is preliminary data.</text>
</comment>
<feature type="transmembrane region" description="Helical" evidence="1">
    <location>
        <begin position="223"/>
        <end position="241"/>
    </location>
</feature>
<reference evidence="2 3" key="1">
    <citation type="journal article" date="2022" name="Nat. Genet.">
        <title>Improved pea reference genome and pan-genome highlight genomic features and evolutionary characteristics.</title>
        <authorList>
            <person name="Yang T."/>
            <person name="Liu R."/>
            <person name="Luo Y."/>
            <person name="Hu S."/>
            <person name="Wang D."/>
            <person name="Wang C."/>
            <person name="Pandey M.K."/>
            <person name="Ge S."/>
            <person name="Xu Q."/>
            <person name="Li N."/>
            <person name="Li G."/>
            <person name="Huang Y."/>
            <person name="Saxena R.K."/>
            <person name="Ji Y."/>
            <person name="Li M."/>
            <person name="Yan X."/>
            <person name="He Y."/>
            <person name="Liu Y."/>
            <person name="Wang X."/>
            <person name="Xiang C."/>
            <person name="Varshney R.K."/>
            <person name="Ding H."/>
            <person name="Gao S."/>
            <person name="Zong X."/>
        </authorList>
    </citation>
    <scope>NUCLEOTIDE SEQUENCE [LARGE SCALE GENOMIC DNA]</scope>
    <source>
        <strain evidence="2 3">cv. Zhongwan 6</strain>
    </source>
</reference>
<organism evidence="2 3">
    <name type="scientific">Pisum sativum</name>
    <name type="common">Garden pea</name>
    <name type="synonym">Lathyrus oleraceus</name>
    <dbReference type="NCBI Taxonomy" id="3888"/>
    <lineage>
        <taxon>Eukaryota</taxon>
        <taxon>Viridiplantae</taxon>
        <taxon>Streptophyta</taxon>
        <taxon>Embryophyta</taxon>
        <taxon>Tracheophyta</taxon>
        <taxon>Spermatophyta</taxon>
        <taxon>Magnoliopsida</taxon>
        <taxon>eudicotyledons</taxon>
        <taxon>Gunneridae</taxon>
        <taxon>Pentapetalae</taxon>
        <taxon>rosids</taxon>
        <taxon>fabids</taxon>
        <taxon>Fabales</taxon>
        <taxon>Fabaceae</taxon>
        <taxon>Papilionoideae</taxon>
        <taxon>50 kb inversion clade</taxon>
        <taxon>NPAAA clade</taxon>
        <taxon>Hologalegina</taxon>
        <taxon>IRL clade</taxon>
        <taxon>Fabeae</taxon>
        <taxon>Lathyrus</taxon>
    </lineage>
</organism>
<gene>
    <name evidence="2" type="ORF">KIW84_035709</name>
</gene>
<dbReference type="Gramene" id="Psat03G0570900-T1">
    <property type="protein sequence ID" value="KAI5431650.1"/>
    <property type="gene ID" value="KIW84_035709"/>
</dbReference>
<accession>A0A9D4Y665</accession>
<keyword evidence="1" id="KW-1133">Transmembrane helix</keyword>
<proteinExistence type="predicted"/>
<evidence type="ECO:0000313" key="2">
    <source>
        <dbReference type="EMBL" id="KAI5431650.1"/>
    </source>
</evidence>
<dbReference type="Proteomes" id="UP001058974">
    <property type="component" value="Chromosome 3"/>
</dbReference>
<dbReference type="AlphaFoldDB" id="A0A9D4Y665"/>
<dbReference type="EMBL" id="JAMSHJ010000003">
    <property type="protein sequence ID" value="KAI5431650.1"/>
    <property type="molecule type" value="Genomic_DNA"/>
</dbReference>
<feature type="transmembrane region" description="Helical" evidence="1">
    <location>
        <begin position="174"/>
        <end position="193"/>
    </location>
</feature>
<keyword evidence="3" id="KW-1185">Reference proteome</keyword>
<evidence type="ECO:0000313" key="3">
    <source>
        <dbReference type="Proteomes" id="UP001058974"/>
    </source>
</evidence>
<dbReference type="Gene3D" id="3.60.10.10">
    <property type="entry name" value="Endonuclease/exonuclease/phosphatase"/>
    <property type="match status" value="1"/>
</dbReference>